<proteinExistence type="predicted"/>
<evidence type="ECO:0000256" key="1">
    <source>
        <dbReference type="SAM" id="MobiDB-lite"/>
    </source>
</evidence>
<name>A0A9N9BH86_9GLOM</name>
<evidence type="ECO:0000313" key="2">
    <source>
        <dbReference type="EMBL" id="CAG8565752.1"/>
    </source>
</evidence>
<sequence>MIPVPPAPPRKITRSHEGVQLKQKQDFERQGIGSGGKIVVIHRLCQFAYELLKYALSLHATKLVVFFDNSTTDERKLSENIIAINTVFICKMQGKEPRNIEEKKKETTAEGIGLVKLIYNTAIEYLQERRFLMNEITENHGNNIYKCTIVA</sequence>
<dbReference type="EMBL" id="CAJVPJ010000924">
    <property type="protein sequence ID" value="CAG8565752.1"/>
    <property type="molecule type" value="Genomic_DNA"/>
</dbReference>
<feature type="region of interest" description="Disordered" evidence="1">
    <location>
        <begin position="1"/>
        <end position="20"/>
    </location>
</feature>
<organism evidence="2 3">
    <name type="scientific">Paraglomus occultum</name>
    <dbReference type="NCBI Taxonomy" id="144539"/>
    <lineage>
        <taxon>Eukaryota</taxon>
        <taxon>Fungi</taxon>
        <taxon>Fungi incertae sedis</taxon>
        <taxon>Mucoromycota</taxon>
        <taxon>Glomeromycotina</taxon>
        <taxon>Glomeromycetes</taxon>
        <taxon>Paraglomerales</taxon>
        <taxon>Paraglomeraceae</taxon>
        <taxon>Paraglomus</taxon>
    </lineage>
</organism>
<protein>
    <submittedName>
        <fullName evidence="2">7891_t:CDS:1</fullName>
    </submittedName>
</protein>
<dbReference type="Proteomes" id="UP000789572">
    <property type="component" value="Unassembled WGS sequence"/>
</dbReference>
<dbReference type="OrthoDB" id="2446774at2759"/>
<keyword evidence="3" id="KW-1185">Reference proteome</keyword>
<accession>A0A9N9BH86</accession>
<dbReference type="AlphaFoldDB" id="A0A9N9BH86"/>
<gene>
    <name evidence="2" type="ORF">POCULU_LOCUS5738</name>
</gene>
<comment type="caution">
    <text evidence="2">The sequence shown here is derived from an EMBL/GenBank/DDBJ whole genome shotgun (WGS) entry which is preliminary data.</text>
</comment>
<reference evidence="2" key="1">
    <citation type="submission" date="2021-06" db="EMBL/GenBank/DDBJ databases">
        <authorList>
            <person name="Kallberg Y."/>
            <person name="Tangrot J."/>
            <person name="Rosling A."/>
        </authorList>
    </citation>
    <scope>NUCLEOTIDE SEQUENCE</scope>
    <source>
        <strain evidence="2">IA702</strain>
    </source>
</reference>
<evidence type="ECO:0000313" key="3">
    <source>
        <dbReference type="Proteomes" id="UP000789572"/>
    </source>
</evidence>